<keyword evidence="3" id="KW-0540">Nuclease</keyword>
<dbReference type="Pfam" id="PF17921">
    <property type="entry name" value="Integrase_H2C2"/>
    <property type="match status" value="1"/>
</dbReference>
<evidence type="ECO:0000259" key="7">
    <source>
        <dbReference type="PROSITE" id="PS50994"/>
    </source>
</evidence>
<dbReference type="Proteomes" id="UP000541610">
    <property type="component" value="Unassembled WGS sequence"/>
</dbReference>
<dbReference type="Gene3D" id="2.40.70.10">
    <property type="entry name" value="Acid Proteases"/>
    <property type="match status" value="1"/>
</dbReference>
<dbReference type="SUPFAM" id="SSF53098">
    <property type="entry name" value="Ribonuclease H-like"/>
    <property type="match status" value="1"/>
</dbReference>
<evidence type="ECO:0000313" key="8">
    <source>
        <dbReference type="EMBL" id="KAF4692849.1"/>
    </source>
</evidence>
<dbReference type="InterPro" id="IPR041588">
    <property type="entry name" value="Integrase_H2C2"/>
</dbReference>
<dbReference type="InterPro" id="IPR036397">
    <property type="entry name" value="RNaseH_sf"/>
</dbReference>
<dbReference type="GO" id="GO:0004519">
    <property type="term" value="F:endonuclease activity"/>
    <property type="evidence" value="ECO:0007669"/>
    <property type="project" value="UniProtKB-KW"/>
</dbReference>
<dbReference type="PROSITE" id="PS50994">
    <property type="entry name" value="INTEGRASE"/>
    <property type="match status" value="1"/>
</dbReference>
<feature type="compositionally biased region" description="Low complexity" evidence="6">
    <location>
        <begin position="796"/>
        <end position="826"/>
    </location>
</feature>
<evidence type="ECO:0000256" key="6">
    <source>
        <dbReference type="SAM" id="MobiDB-lite"/>
    </source>
</evidence>
<feature type="region of interest" description="Disordered" evidence="6">
    <location>
        <begin position="27"/>
        <end position="59"/>
    </location>
</feature>
<dbReference type="Gene3D" id="3.30.420.10">
    <property type="entry name" value="Ribonuclease H-like superfamily/Ribonuclease H"/>
    <property type="match status" value="1"/>
</dbReference>
<comment type="caution">
    <text evidence="8">The sequence shown here is derived from an EMBL/GenBank/DDBJ whole genome shotgun (WGS) entry which is preliminary data.</text>
</comment>
<dbReference type="InterPro" id="IPR050951">
    <property type="entry name" value="Retrovirus_Pol_polyprotein"/>
</dbReference>
<feature type="region of interest" description="Disordered" evidence="6">
    <location>
        <begin position="2056"/>
        <end position="2120"/>
    </location>
</feature>
<keyword evidence="1" id="KW-0808">Transferase</keyword>
<evidence type="ECO:0000256" key="1">
    <source>
        <dbReference type="ARBA" id="ARBA00022679"/>
    </source>
</evidence>
<dbReference type="EMBL" id="JABANP010000054">
    <property type="protein sequence ID" value="KAF4692849.1"/>
    <property type="molecule type" value="Genomic_DNA"/>
</dbReference>
<gene>
    <name evidence="8" type="ORF">FOZ60_012543</name>
</gene>
<feature type="region of interest" description="Disordered" evidence="6">
    <location>
        <begin position="792"/>
        <end position="826"/>
    </location>
</feature>
<dbReference type="Gene3D" id="1.10.340.70">
    <property type="match status" value="1"/>
</dbReference>
<feature type="region of interest" description="Disordered" evidence="6">
    <location>
        <begin position="168"/>
        <end position="202"/>
    </location>
</feature>
<dbReference type="PANTHER" id="PTHR37984:SF5">
    <property type="entry name" value="PROTEIN NYNRIN-LIKE"/>
    <property type="match status" value="1"/>
</dbReference>
<feature type="domain" description="Integrase catalytic" evidence="7">
    <location>
        <begin position="1753"/>
        <end position="1924"/>
    </location>
</feature>
<name>A0A7J6P9R4_PEROL</name>
<feature type="region of interest" description="Disordered" evidence="6">
    <location>
        <begin position="868"/>
        <end position="893"/>
    </location>
</feature>
<keyword evidence="5" id="KW-0175">Coiled coil</keyword>
<protein>
    <recommendedName>
        <fullName evidence="7">Integrase catalytic domain-containing protein</fullName>
    </recommendedName>
</protein>
<dbReference type="OrthoDB" id="425619at2759"/>
<dbReference type="GO" id="GO:0003676">
    <property type="term" value="F:nucleic acid binding"/>
    <property type="evidence" value="ECO:0007669"/>
    <property type="project" value="InterPro"/>
</dbReference>
<organism evidence="8 9">
    <name type="scientific">Perkinsus olseni</name>
    <name type="common">Perkinsus atlanticus</name>
    <dbReference type="NCBI Taxonomy" id="32597"/>
    <lineage>
        <taxon>Eukaryota</taxon>
        <taxon>Sar</taxon>
        <taxon>Alveolata</taxon>
        <taxon>Perkinsozoa</taxon>
        <taxon>Perkinsea</taxon>
        <taxon>Perkinsida</taxon>
        <taxon>Perkinsidae</taxon>
        <taxon>Perkinsus</taxon>
    </lineage>
</organism>
<feature type="region of interest" description="Disordered" evidence="6">
    <location>
        <begin position="844"/>
        <end position="863"/>
    </location>
</feature>
<dbReference type="InterPro" id="IPR021109">
    <property type="entry name" value="Peptidase_aspartic_dom_sf"/>
</dbReference>
<evidence type="ECO:0000313" key="9">
    <source>
        <dbReference type="Proteomes" id="UP000541610"/>
    </source>
</evidence>
<sequence>MTSNATGSTPALTRAARSRGLGDLVPPLEFLRRRRDNNGAESSPAGINPEASCRSAPPFRTGELDARFDAALGRRANSNIERKLDAITDALASLSSALARSQAPCARDDELVGDNGVAHRDAEFSRWLPDAVPSGEDDDAFLLNTNSHHSLPHAEYDNHVHYPIYTGGRHHRQETQKCYPEGPPGIARRSPGHYASPAPSQSHTVNYHSSFAAPAVDTHQGPTYSVQAPGLNLPHNAANYCSGCGRGPCASPISDGRLQRELKTVKFLRAPDRGKFKGINDARTGLSFRLEVARNCGRMSPIVVYHYLREHISTDVYRTIGIDNDWPYNCDIHYNQAVEEIWCGLSNVYSGQSTAEKLLEAWNGLRQEASENVQEYINRVYCAQEELSLAGAMRSEAELKAKLRCGLRDQRLQGDMLQHNGLPLHEFVAMMSQKVIDFDRQAGQNLTAYTNPANLPSQLQLNWANGVPQRADSVVTANQQSAQAPPTPPLAVVELDETFLNGVQPGPLPDGSLGCARGCKDPSCKGVRTCQLQKPNLPSGVCSYCARAHGGSRETDCPAYRKVCARCSQAGHFAAACRSAPSKTGKRHARGKGKGKPNPKPGNATAQNDAAKPSQDSPVMVTLDGAPTTGCSSAEIYSILASANLIKKGERVASDRLRGAKVQATVSVQLLTRDESGGLRASDKRSLLALWDSGASGNFVRYDIIEQILGRPPKGGVGCSVATLADGSRIQSLGICRLSVHSPKCTATVMAFVVKDLTAPLVIGTPGLAALGVRIDFGNDGNVSISTGLNLGRGVLPSSSPPDELLPPSSSTTRPRPSSASPSCSPVALVDDCVTVLASANLPPGLHHRRHTKAGDAPFQCPELNYIEPSDSVPYGENEPLGRSQPLSGQPVLPPHQCIHVDTLRDGRFAVSFNVSVPDLQRSAGRGWRAAVARASKASSRLSTEGKRQADEAISKLLESGYVGYMTLRDTSKPPPPHVINNLYRNNPLVKDSYLVSDTYLCGHLPAFIGAQFVFKDSSSTPCRVVFDCRPTNGLLQSPNSTRWCLHDYLLQCCTHPTAVFMDIRQAYNQLAMTPTSSAVCGTVLQRPSTKSNPSPKPMLILWVSVAFGMAPSGGALELATAHVCLEAEQLLSMLCPQSIDTPAAIPPLPVAYETDTYQYARPILAAAYKEDLSQKEWRVLRKLSSTLSWRDYVDDWVVLGHHYIQTSRCRDVMLSCGNHHLFTFPPSKTHESWDLGEDPVATVLGYELTADDCLRPIISVELLPEDGTATKRMASSALAGLYDPLGRYLEMNMNSRLIWRKVVQSINDSYPSASPTQSWTLKPPVAVVAEINQWIARLRALPPVPRFIPVRPGPMLESASDRPHHCEIIVSCDASNQAWSVDTRSRLDHLPISPRLRARGGLFLRSQSKSDPSLTTPRRELHALLQASKEVLSLCRACKLDHTMQCSVTVMTDSLINLQRLQWAGTKSHAELEQELKKSRRRTMTVLDLTKVLAIRENLLRTSAAVDSLRVMHIPSALNIADPASRCMPDPISPGNLRILENILDNPNPDLRPVHVPRSLLEPEDEEPQDSGDKVDLCMSTQAPVAGPLPAPLTDDDHLPILTAEEVSDGSFEASIQDSVKQDTLHNAILHYLADHKTTPGISIKRLRALSNQYKVTNGRLFRCTLQRPGGSVVEQRVVGGGARQLQQKLVCTNHLAHNHLGAKKLWLRLQETYYWTGMRKSVTNFLKQCRPCLRTRASKNFRSSAGVKNVANLAPGQVIGVDLYLPNVKSVPSDATGDGSVSGCIVFTDMATGFLRSYVVRGPLTSAAIVAGLHSVFTNSVTPALLLSDNDRSLISSTVASYCLGRGIVHLTAPVYSPALCMWERGHREITQGLRSCISDSTGIFKGRSWWDLVSSICDNLNDCPYDEDCWISPRMVVFPYFDPAAFYGTRNLSVNEVFSKLTPTVSTELAAKVRAESGKNYKLRVVDYLAHWQIFRERSRARTLAGGGKQCDLSPGDLVYHLREGVSKLEDRVRGPYEVVLFEEARATAILRGGSGQNFRAWVCNLVRVPKREDRLTPPSEDDPSSPSDEAHVDAPRPTSRNVTADEYLDRPPHHWSLGDLPPIAVLPPPQRPSPSP</sequence>
<evidence type="ECO:0000256" key="4">
    <source>
        <dbReference type="ARBA" id="ARBA00022759"/>
    </source>
</evidence>
<dbReference type="InterPro" id="IPR012337">
    <property type="entry name" value="RNaseH-like_sf"/>
</dbReference>
<dbReference type="CDD" id="cd00303">
    <property type="entry name" value="retropepsin_like"/>
    <property type="match status" value="1"/>
</dbReference>
<accession>A0A7J6P9R4</accession>
<keyword evidence="2" id="KW-0548">Nucleotidyltransferase</keyword>
<dbReference type="InterPro" id="IPR001584">
    <property type="entry name" value="Integrase_cat-core"/>
</dbReference>
<dbReference type="PANTHER" id="PTHR37984">
    <property type="entry name" value="PROTEIN CBG26694"/>
    <property type="match status" value="1"/>
</dbReference>
<feature type="compositionally biased region" description="Pro residues" evidence="6">
    <location>
        <begin position="2108"/>
        <end position="2120"/>
    </location>
</feature>
<dbReference type="GO" id="GO:0016779">
    <property type="term" value="F:nucleotidyltransferase activity"/>
    <property type="evidence" value="ECO:0007669"/>
    <property type="project" value="UniProtKB-KW"/>
</dbReference>
<keyword evidence="4" id="KW-0255">Endonuclease</keyword>
<feature type="coiled-coil region" evidence="5">
    <location>
        <begin position="359"/>
        <end position="386"/>
    </location>
</feature>
<reference evidence="8 9" key="1">
    <citation type="submission" date="2020-04" db="EMBL/GenBank/DDBJ databases">
        <title>Perkinsus olseni comparative genomics.</title>
        <authorList>
            <person name="Bogema D.R."/>
        </authorList>
    </citation>
    <scope>NUCLEOTIDE SEQUENCE [LARGE SCALE GENOMIC DNA]</scope>
    <source>
        <strain evidence="8">00978-12</strain>
    </source>
</reference>
<evidence type="ECO:0000256" key="3">
    <source>
        <dbReference type="ARBA" id="ARBA00022722"/>
    </source>
</evidence>
<proteinExistence type="predicted"/>
<keyword evidence="4" id="KW-0378">Hydrolase</keyword>
<dbReference type="GO" id="GO:0015074">
    <property type="term" value="P:DNA integration"/>
    <property type="evidence" value="ECO:0007669"/>
    <property type="project" value="InterPro"/>
</dbReference>
<evidence type="ECO:0000256" key="5">
    <source>
        <dbReference type="SAM" id="Coils"/>
    </source>
</evidence>
<feature type="compositionally biased region" description="Basic residues" evidence="6">
    <location>
        <begin position="584"/>
        <end position="597"/>
    </location>
</feature>
<feature type="region of interest" description="Disordered" evidence="6">
    <location>
        <begin position="578"/>
        <end position="618"/>
    </location>
</feature>
<evidence type="ECO:0000256" key="2">
    <source>
        <dbReference type="ARBA" id="ARBA00022695"/>
    </source>
</evidence>